<evidence type="ECO:0000256" key="4">
    <source>
        <dbReference type="SAM" id="SignalP"/>
    </source>
</evidence>
<accession>A0ABP8VLB0</accession>
<evidence type="ECO:0000313" key="5">
    <source>
        <dbReference type="EMBL" id="GAA4664580.1"/>
    </source>
</evidence>
<keyword evidence="3 4" id="KW-0732">Signal</keyword>
<feature type="chain" id="PRO_5047280298" description="Carbohydrate ABC transporter substrate-binding protein (CUT1 family)" evidence="4">
    <location>
        <begin position="21"/>
        <end position="424"/>
    </location>
</feature>
<gene>
    <name evidence="5" type="ORF">GCM10025780_01910</name>
</gene>
<evidence type="ECO:0000256" key="3">
    <source>
        <dbReference type="ARBA" id="ARBA00022729"/>
    </source>
</evidence>
<dbReference type="Gene3D" id="3.40.190.10">
    <property type="entry name" value="Periplasmic binding protein-like II"/>
    <property type="match status" value="1"/>
</dbReference>
<evidence type="ECO:0000256" key="2">
    <source>
        <dbReference type="ARBA" id="ARBA00022448"/>
    </source>
</evidence>
<sequence length="424" mass="43729">MQRRTPFRLLALGAVVTATAVGLTACGSGFSSSTSGSSTGASAGALTHQNTALSVLIGSSGPAETKAVTDAVSSWSKSSGTKASVTPASDLDQQLAQGFASGKPADVFYVASGAVAGLAKNGSLLPYGNLLKNKSDFYPTLVKSFTVNDTFYCAPKDFSTLGLVINTDMWKQAGLTDSDIPTTWAELKTVAAKLTTSDHVGLAVSPQYERLGAFMQEAGGSVTNAAGTDATLDSSANAKGLSYVQDLLKSGDAKFSTDQGTGWGGESFGKGLAAMTVEGNWITGALQTDYPGIHYKVAELPAGPAGKSTMQFTNCWGIAKASPNQAAALKLVEQLTSTQQQLSFSKSFGVLPSVQSAATTWKQQNPALVPFLDSVKFAKGVPNQVGAADVITAFDAQLPSLATADPKTLLGTFQKNFQALLTSK</sequence>
<dbReference type="PANTHER" id="PTHR30061:SF50">
    <property type="entry name" value="MALTOSE_MALTODEXTRIN-BINDING PERIPLASMIC PROTEIN"/>
    <property type="match status" value="1"/>
</dbReference>
<dbReference type="Proteomes" id="UP001501295">
    <property type="component" value="Unassembled WGS sequence"/>
</dbReference>
<protein>
    <recommendedName>
        <fullName evidence="7">Carbohydrate ABC transporter substrate-binding protein (CUT1 family)</fullName>
    </recommendedName>
</protein>
<dbReference type="PANTHER" id="PTHR30061">
    <property type="entry name" value="MALTOSE-BINDING PERIPLASMIC PROTEIN"/>
    <property type="match status" value="1"/>
</dbReference>
<name>A0ABP8VLB0_9MICO</name>
<feature type="signal peptide" evidence="4">
    <location>
        <begin position="1"/>
        <end position="20"/>
    </location>
</feature>
<proteinExistence type="inferred from homology"/>
<evidence type="ECO:0008006" key="7">
    <source>
        <dbReference type="Google" id="ProtNLM"/>
    </source>
</evidence>
<comment type="caution">
    <text evidence="5">The sequence shown here is derived from an EMBL/GenBank/DDBJ whole genome shotgun (WGS) entry which is preliminary data.</text>
</comment>
<reference evidence="6" key="1">
    <citation type="journal article" date="2019" name="Int. J. Syst. Evol. Microbiol.">
        <title>The Global Catalogue of Microorganisms (GCM) 10K type strain sequencing project: providing services to taxonomists for standard genome sequencing and annotation.</title>
        <authorList>
            <consortium name="The Broad Institute Genomics Platform"/>
            <consortium name="The Broad Institute Genome Sequencing Center for Infectious Disease"/>
            <person name="Wu L."/>
            <person name="Ma J."/>
        </authorList>
    </citation>
    <scope>NUCLEOTIDE SEQUENCE [LARGE SCALE GENOMIC DNA]</scope>
    <source>
        <strain evidence="6">JCM 18956</strain>
    </source>
</reference>
<dbReference type="Pfam" id="PF01547">
    <property type="entry name" value="SBP_bac_1"/>
    <property type="match status" value="1"/>
</dbReference>
<dbReference type="SUPFAM" id="SSF53850">
    <property type="entry name" value="Periplasmic binding protein-like II"/>
    <property type="match status" value="1"/>
</dbReference>
<dbReference type="EMBL" id="BAABLM010000001">
    <property type="protein sequence ID" value="GAA4664580.1"/>
    <property type="molecule type" value="Genomic_DNA"/>
</dbReference>
<dbReference type="RefSeq" id="WP_345372143.1">
    <property type="nucleotide sequence ID" value="NZ_BAABLM010000001.1"/>
</dbReference>
<evidence type="ECO:0000313" key="6">
    <source>
        <dbReference type="Proteomes" id="UP001501295"/>
    </source>
</evidence>
<dbReference type="PROSITE" id="PS51257">
    <property type="entry name" value="PROKAR_LIPOPROTEIN"/>
    <property type="match status" value="1"/>
</dbReference>
<dbReference type="InterPro" id="IPR006059">
    <property type="entry name" value="SBP"/>
</dbReference>
<keyword evidence="2" id="KW-0813">Transport</keyword>
<keyword evidence="6" id="KW-1185">Reference proteome</keyword>
<evidence type="ECO:0000256" key="1">
    <source>
        <dbReference type="ARBA" id="ARBA00008520"/>
    </source>
</evidence>
<comment type="similarity">
    <text evidence="1">Belongs to the bacterial solute-binding protein 1 family.</text>
</comment>
<organism evidence="5 6">
    <name type="scientific">Frondihabitans cladoniiphilus</name>
    <dbReference type="NCBI Taxonomy" id="715785"/>
    <lineage>
        <taxon>Bacteria</taxon>
        <taxon>Bacillati</taxon>
        <taxon>Actinomycetota</taxon>
        <taxon>Actinomycetes</taxon>
        <taxon>Micrococcales</taxon>
        <taxon>Microbacteriaceae</taxon>
        <taxon>Frondihabitans</taxon>
    </lineage>
</organism>